<evidence type="ECO:0000313" key="3">
    <source>
        <dbReference type="Proteomes" id="UP000276133"/>
    </source>
</evidence>
<evidence type="ECO:0000313" key="2">
    <source>
        <dbReference type="EMBL" id="RNA28160.1"/>
    </source>
</evidence>
<protein>
    <recommendedName>
        <fullName evidence="4">Peptidase C-terminal archaeal/bacterial domain-containing protein</fullName>
    </recommendedName>
</protein>
<keyword evidence="1" id="KW-0732">Signal</keyword>
<gene>
    <name evidence="2" type="ORF">BpHYR1_031055</name>
</gene>
<name>A0A3M7RXI6_BRAPC</name>
<comment type="caution">
    <text evidence="2">The sequence shown here is derived from an EMBL/GenBank/DDBJ whole genome shotgun (WGS) entry which is preliminary data.</text>
</comment>
<feature type="signal peptide" evidence="1">
    <location>
        <begin position="1"/>
        <end position="20"/>
    </location>
</feature>
<reference evidence="2 3" key="1">
    <citation type="journal article" date="2018" name="Sci. Rep.">
        <title>Genomic signatures of local adaptation to the degree of environmental predictability in rotifers.</title>
        <authorList>
            <person name="Franch-Gras L."/>
            <person name="Hahn C."/>
            <person name="Garcia-Roger E.M."/>
            <person name="Carmona M.J."/>
            <person name="Serra M."/>
            <person name="Gomez A."/>
        </authorList>
    </citation>
    <scope>NUCLEOTIDE SEQUENCE [LARGE SCALE GENOMIC DNA]</scope>
    <source>
        <strain evidence="2">HYR1</strain>
    </source>
</reference>
<evidence type="ECO:0000256" key="1">
    <source>
        <dbReference type="SAM" id="SignalP"/>
    </source>
</evidence>
<proteinExistence type="predicted"/>
<accession>A0A3M7RXI6</accession>
<feature type="chain" id="PRO_5018287021" description="Peptidase C-terminal archaeal/bacterial domain-containing protein" evidence="1">
    <location>
        <begin position="21"/>
        <end position="463"/>
    </location>
</feature>
<dbReference type="EMBL" id="REGN01002425">
    <property type="protein sequence ID" value="RNA28160.1"/>
    <property type="molecule type" value="Genomic_DNA"/>
</dbReference>
<keyword evidence="3" id="KW-1185">Reference proteome</keyword>
<dbReference type="AlphaFoldDB" id="A0A3M7RXI6"/>
<organism evidence="2 3">
    <name type="scientific">Brachionus plicatilis</name>
    <name type="common">Marine rotifer</name>
    <name type="synonym">Brachionus muelleri</name>
    <dbReference type="NCBI Taxonomy" id="10195"/>
    <lineage>
        <taxon>Eukaryota</taxon>
        <taxon>Metazoa</taxon>
        <taxon>Spiralia</taxon>
        <taxon>Gnathifera</taxon>
        <taxon>Rotifera</taxon>
        <taxon>Eurotatoria</taxon>
        <taxon>Monogononta</taxon>
        <taxon>Pseudotrocha</taxon>
        <taxon>Ploima</taxon>
        <taxon>Brachionidae</taxon>
        <taxon>Brachionus</taxon>
    </lineage>
</organism>
<sequence length="463" mass="51992">MIIFLLKIFSVILVIYSAQSLENSACSESFQLYSERVIDDDLDLVVFGNLINETHKAHTCVSSDQPDRLYSFNINIPDTHLMSFDIKMTDENDGNSIDSVLALSNDCSYVLFCNDDFDGISSRMVGELDSGDYFLIASVYSNSHKNSTFKLTISFRKNLRPTRPPPYGSCNNPGEVIEIPRNNFINVNYYIFLDQYAYLDSARPICSKYDSADYIVKLIVPENFETFLEIRSFSYSNKFDTLIAITDSNCNPLNDTLFCNDDSPIHAGLGSYVNGTLSSGEYKLVYSAYNSNYSGLFVVQVNSTVRSNGPFGDYGTCFNPISLYTEPEIPSEGLNDYVVFGNLANFSSIDQVIRCATMSYSVPKVVYRFDIPKNVEMKYDIQMSKFDGTNKMDTIIELLNEQCESLDFYHPHLYCNDDSNPPGGVSSRLNGNLTSGSYKMIASVNNFNDIGSYKIKASFSPIN</sequence>
<dbReference type="Proteomes" id="UP000276133">
    <property type="component" value="Unassembled WGS sequence"/>
</dbReference>
<evidence type="ECO:0008006" key="4">
    <source>
        <dbReference type="Google" id="ProtNLM"/>
    </source>
</evidence>